<gene>
    <name evidence="1" type="ORF">IAD01_05605</name>
</gene>
<dbReference type="AlphaFoldDB" id="A0A9D1ENU4"/>
<sequence length="367" mass="41409">MNLRRTRPDSLLKSCGGFFRHRVLKCGVFNVLACILAAAICLTSCGGDSIPDETAVTSVKSGEVTTAPPATTAADGTISAQLYGSYLTMYQNNELDGSFPYAKIFHSYKDIEDYFYPSERYFMFGRRFTIACAEFTDDYFASNDVMMIVINEPSTYASYSLDSLKAQDGGVNVQITRHLPQDAPTSNDIVYHLIITAPKGSFDGIDQSKLTVDITQVTDAENTDVFDAERFRYLYPEFWPATYPANALIENPHPVIDSIQSYDELLGFYETYKDDFDLDEDFLRYIGPVYDEAMFNDYVLLLAVLPFDDRLPEPSVSELFVYNLQIYISVENLPEESLTEYTRWYLLAIAVSKNDLDGVNLTEFNIG</sequence>
<organism evidence="1 2">
    <name type="scientific">Candidatus Faeciplasma gallinarum</name>
    <dbReference type="NCBI Taxonomy" id="2840799"/>
    <lineage>
        <taxon>Bacteria</taxon>
        <taxon>Bacillati</taxon>
        <taxon>Bacillota</taxon>
        <taxon>Clostridia</taxon>
        <taxon>Eubacteriales</taxon>
        <taxon>Oscillospiraceae</taxon>
        <taxon>Oscillospiraceae incertae sedis</taxon>
        <taxon>Candidatus Faeciplasma</taxon>
    </lineage>
</organism>
<dbReference type="EMBL" id="DVIR01000054">
    <property type="protein sequence ID" value="HIS24861.1"/>
    <property type="molecule type" value="Genomic_DNA"/>
</dbReference>
<evidence type="ECO:0000313" key="2">
    <source>
        <dbReference type="Proteomes" id="UP000823982"/>
    </source>
</evidence>
<comment type="caution">
    <text evidence="1">The sequence shown here is derived from an EMBL/GenBank/DDBJ whole genome shotgun (WGS) entry which is preliminary data.</text>
</comment>
<protein>
    <submittedName>
        <fullName evidence="1">Uncharacterized protein</fullName>
    </submittedName>
</protein>
<accession>A0A9D1ENU4</accession>
<name>A0A9D1ENU4_9FIRM</name>
<evidence type="ECO:0000313" key="1">
    <source>
        <dbReference type="EMBL" id="HIS24861.1"/>
    </source>
</evidence>
<reference evidence="1" key="2">
    <citation type="journal article" date="2021" name="PeerJ">
        <title>Extensive microbial diversity within the chicken gut microbiome revealed by metagenomics and culture.</title>
        <authorList>
            <person name="Gilroy R."/>
            <person name="Ravi A."/>
            <person name="Getino M."/>
            <person name="Pursley I."/>
            <person name="Horton D.L."/>
            <person name="Alikhan N.F."/>
            <person name="Baker D."/>
            <person name="Gharbi K."/>
            <person name="Hall N."/>
            <person name="Watson M."/>
            <person name="Adriaenssens E.M."/>
            <person name="Foster-Nyarko E."/>
            <person name="Jarju S."/>
            <person name="Secka A."/>
            <person name="Antonio M."/>
            <person name="Oren A."/>
            <person name="Chaudhuri R.R."/>
            <person name="La Ragione R."/>
            <person name="Hildebrand F."/>
            <person name="Pallen M.J."/>
        </authorList>
    </citation>
    <scope>NUCLEOTIDE SEQUENCE</scope>
    <source>
        <strain evidence="1">CHK157-1446</strain>
    </source>
</reference>
<proteinExistence type="predicted"/>
<reference evidence="1" key="1">
    <citation type="submission" date="2020-10" db="EMBL/GenBank/DDBJ databases">
        <authorList>
            <person name="Gilroy R."/>
        </authorList>
    </citation>
    <scope>NUCLEOTIDE SEQUENCE</scope>
    <source>
        <strain evidence="1">CHK157-1446</strain>
    </source>
</reference>
<dbReference type="Proteomes" id="UP000823982">
    <property type="component" value="Unassembled WGS sequence"/>
</dbReference>